<accession>A0ABV6JSH6</accession>
<name>A0ABV6JSH6_9PROT</name>
<organism evidence="1 2">
    <name type="scientific">Roseomonas elaeocarpi</name>
    <dbReference type="NCBI Taxonomy" id="907779"/>
    <lineage>
        <taxon>Bacteria</taxon>
        <taxon>Pseudomonadati</taxon>
        <taxon>Pseudomonadota</taxon>
        <taxon>Alphaproteobacteria</taxon>
        <taxon>Acetobacterales</taxon>
        <taxon>Roseomonadaceae</taxon>
        <taxon>Roseomonas</taxon>
    </lineage>
</organism>
<dbReference type="PIRSF" id="PIRSF031796">
    <property type="entry name" value="UPC031796"/>
    <property type="match status" value="1"/>
</dbReference>
<reference evidence="1 2" key="1">
    <citation type="submission" date="2024-09" db="EMBL/GenBank/DDBJ databases">
        <authorList>
            <person name="Sun Q."/>
            <person name="Mori K."/>
        </authorList>
    </citation>
    <scope>NUCLEOTIDE SEQUENCE [LARGE SCALE GENOMIC DNA]</scope>
    <source>
        <strain evidence="1 2">TBRC 5777</strain>
    </source>
</reference>
<keyword evidence="2" id="KW-1185">Reference proteome</keyword>
<dbReference type="Pfam" id="PF06319">
    <property type="entry name" value="MmcB-like"/>
    <property type="match status" value="1"/>
</dbReference>
<dbReference type="EMBL" id="JBHLUN010000007">
    <property type="protein sequence ID" value="MFC0408672.1"/>
    <property type="molecule type" value="Genomic_DNA"/>
</dbReference>
<comment type="caution">
    <text evidence="1">The sequence shown here is derived from an EMBL/GenBank/DDBJ whole genome shotgun (WGS) entry which is preliminary data.</text>
</comment>
<protein>
    <submittedName>
        <fullName evidence="1">MmcB family DNA repair protein</fullName>
    </submittedName>
</protein>
<evidence type="ECO:0000313" key="1">
    <source>
        <dbReference type="EMBL" id="MFC0408672.1"/>
    </source>
</evidence>
<sequence>MPLDLSIPDRTAMVCRAAMRHCARLGWAPVAEVPIPCGRRLDILALTPEGQLNAIEVKSGPRDFLSDNKWPEYLDWCDRLFFAVDCDFPHETLIPEDVGLWCTDGYETAVLRDAPHRPLAGARRKSLLHRFAVIAAGRLATLCDPAGASEMRAALRCE</sequence>
<proteinExistence type="predicted"/>
<dbReference type="InterPro" id="IPR009394">
    <property type="entry name" value="MmcB-like"/>
</dbReference>
<dbReference type="Proteomes" id="UP001589865">
    <property type="component" value="Unassembled WGS sequence"/>
</dbReference>
<gene>
    <name evidence="1" type="ORF">ACFFGY_10455</name>
</gene>
<dbReference type="RefSeq" id="WP_377044431.1">
    <property type="nucleotide sequence ID" value="NZ_JBHLUN010000007.1"/>
</dbReference>
<evidence type="ECO:0000313" key="2">
    <source>
        <dbReference type="Proteomes" id="UP001589865"/>
    </source>
</evidence>